<feature type="domain" description="Helicase C-terminal" evidence="14">
    <location>
        <begin position="681"/>
        <end position="832"/>
    </location>
</feature>
<sequence>MTDRTLPEWMSNVQNPGKKTTEQTGPFKKNVLEPDLPFLEFTGTVIYSQEKNDCSFLSEDLRSGLPPGSAIGFDLEWPPSFSKGKTKKVAMVQMCASEQKCYLFHLSSMTGFPPGLKMLLEDETIKKVGVGIEGDMWKLLSDFDVKLRNFVELSDLANEKLRCMERWSLDGLVKHLFRKQLLKDKDVRCSQWDDFELTEDQRRYAATDAYAGLIIHQKLESIVHGGWKVHRDLKNKLSQLAKNISDLTDCIPEEVPCTSRTDELIDEMSQRLESLKEEILVNNTSAEDVQAKPEPNPTAILPPDSPNTHRTTSPTLGRSPPEERHGGTDRVSMRDPIHIGDHSKANDSKSASKDDIMSLDISEYELQMMEMQARREELEEQSTLDFKRTALNRSSDLSCEVESDEEFENEMLQCVEEVEKLDNGSTVVCHGQKQSQADSVTIEEEEDIEEEEEEEGFDPEFPQPTPEQIKCLKMYFGHHSFKPVQWKVIHSVLSERRDNLVVMATGYGKSLCFQFPPVLCGNISVVISPLISLMEDQVLQLEMSNIPACFLGSAQTKNVTADLKKGLFRVVYMTPEFCSVNIPLLEHLNNTVGLSLIAIDEAHCISQWGHDFRNAYRDLGKLKNTLHHVPIVALTATASPSIREDIVKSLHLKDPLITCTSFDRPNLYLDVNRKSSNIYQDFKHLLNKKKSGGYEFEGPVIVYCPAKKETERVAEALSKLEIRCGVYHAGLQIKQRRETHHRFVRDEIQCVVATVAFGMGINKPDIRKVIHYGAPKEMESYYQEIGRAGRDGLPAACHVLWAPQDMALNRFLLNQTNSDKMRTYKMQMMGKMEKYLNSTRCRRKLILSHFEDKQLRKVTSGILGTSKCCDNCKFGSTRSLLSPSKAHSDSGMQDFGEGAFQLLGAIDSLGERFGVTVPILFLRGSTAQKVPEKYRHLPLFGTGRSVPETWWKALGRALVLEGYLAECTGQSKFTTLCKLSPKGRSWFGSSKVASQRTLLLQPNQDLYVRASASRQNIETTNIRSQVTLASESPQRGGTITKTVSSLSVRKVDMSSRMASPPVALPAPQPPSVSPRELELQTKLYAKLVSGRQELASLRDIPPAILATNKILLDIAKTRPCTLTSLKQVDGVSEAKSIMLEPLLQTIVQFCKTHGLQMSLSSTATSSCPAQTCPSVGSTTPMSMLLSALVTYRLFQLEGKTLRQVCDARSLPLSVVETHLLQALMANHQLDVERAGLTAIIRSTITRIITSPPLNSDLSDVKAIRARVPEHISTFLLRLTVTLLQREGVQQGTASGSQASRSEPAWIEKQDKPIQASKPPPPLRAASPLAPRPAPLLAPRPEPQPPQASTVQPALDELDGSEDDLFSEMPMPEDEVGVSDTSAARGKSCAGNAPVVASLVAPLAAPHTSAMELASWNQEELDTDTQELFADSPPQQNVSQTAKRKLPEWAVPPRASISGAASAKKNKRKKGLFM</sequence>
<evidence type="ECO:0000313" key="16">
    <source>
        <dbReference type="RefSeq" id="XP_031433995.1"/>
    </source>
</evidence>
<accession>A0A6P8GGE0</accession>
<evidence type="ECO:0000256" key="3">
    <source>
        <dbReference type="ARBA" id="ARBA00022741"/>
    </source>
</evidence>
<keyword evidence="15" id="KW-1185">Reference proteome</keyword>
<organism evidence="15 16">
    <name type="scientific">Clupea harengus</name>
    <name type="common">Atlantic herring</name>
    <dbReference type="NCBI Taxonomy" id="7950"/>
    <lineage>
        <taxon>Eukaryota</taxon>
        <taxon>Metazoa</taxon>
        <taxon>Chordata</taxon>
        <taxon>Craniata</taxon>
        <taxon>Vertebrata</taxon>
        <taxon>Euteleostomi</taxon>
        <taxon>Actinopterygii</taxon>
        <taxon>Neopterygii</taxon>
        <taxon>Teleostei</taxon>
        <taxon>Clupei</taxon>
        <taxon>Clupeiformes</taxon>
        <taxon>Clupeoidei</taxon>
        <taxon>Clupeidae</taxon>
        <taxon>Clupea</taxon>
    </lineage>
</organism>
<proteinExistence type="inferred from homology"/>
<dbReference type="SUPFAM" id="SSF47819">
    <property type="entry name" value="HRDC-like"/>
    <property type="match status" value="1"/>
</dbReference>
<dbReference type="SUPFAM" id="SSF52540">
    <property type="entry name" value="P-loop containing nucleoside triphosphate hydrolases"/>
    <property type="match status" value="1"/>
</dbReference>
<evidence type="ECO:0000259" key="14">
    <source>
        <dbReference type="PROSITE" id="PS51194"/>
    </source>
</evidence>
<dbReference type="FunFam" id="3.40.50.300:FF:001023">
    <property type="entry name" value="Werner syndrome RecQ like helicase"/>
    <property type="match status" value="1"/>
</dbReference>
<evidence type="ECO:0000259" key="13">
    <source>
        <dbReference type="PROSITE" id="PS51192"/>
    </source>
</evidence>
<evidence type="ECO:0000256" key="11">
    <source>
        <dbReference type="SAM" id="MobiDB-lite"/>
    </source>
</evidence>
<dbReference type="GO" id="GO:0008408">
    <property type="term" value="F:3'-5' exonuclease activity"/>
    <property type="evidence" value="ECO:0007669"/>
    <property type="project" value="InterPro"/>
</dbReference>
<dbReference type="GO" id="GO:0043138">
    <property type="term" value="F:3'-5' DNA helicase activity"/>
    <property type="evidence" value="ECO:0007669"/>
    <property type="project" value="UniProtKB-EC"/>
</dbReference>
<dbReference type="InterPro" id="IPR001650">
    <property type="entry name" value="Helicase_C-like"/>
</dbReference>
<evidence type="ECO:0000256" key="7">
    <source>
        <dbReference type="ARBA" id="ARBA00023125"/>
    </source>
</evidence>
<dbReference type="FunFam" id="3.40.50.300:FF:000941">
    <property type="entry name" value="Werner syndrome RecQ like helicase"/>
    <property type="match status" value="1"/>
</dbReference>
<dbReference type="PROSITE" id="PS50967">
    <property type="entry name" value="HRDC"/>
    <property type="match status" value="1"/>
</dbReference>
<dbReference type="FunFam" id="1.10.150.80:FF:000005">
    <property type="entry name" value="Werner syndrome ATP-dependent helicase homolog"/>
    <property type="match status" value="1"/>
</dbReference>
<comment type="catalytic activity">
    <reaction evidence="9">
        <text>Couples ATP hydrolysis with the unwinding of duplex DNA by translocating in the 3'-5' direction.</text>
        <dbReference type="EC" id="5.6.2.4"/>
    </reaction>
</comment>
<dbReference type="SMART" id="SM00474">
    <property type="entry name" value="35EXOc"/>
    <property type="match status" value="1"/>
</dbReference>
<dbReference type="GO" id="GO:0005737">
    <property type="term" value="C:cytoplasm"/>
    <property type="evidence" value="ECO:0007669"/>
    <property type="project" value="TreeGrafter"/>
</dbReference>
<feature type="region of interest" description="Disordered" evidence="11">
    <location>
        <begin position="1310"/>
        <end position="1351"/>
    </location>
</feature>
<dbReference type="Pfam" id="PF09382">
    <property type="entry name" value="RQC"/>
    <property type="match status" value="1"/>
</dbReference>
<comment type="similarity">
    <text evidence="2">Belongs to the helicase family. RecQ subfamily.</text>
</comment>
<dbReference type="SUPFAM" id="SSF46785">
    <property type="entry name" value="Winged helix' DNA-binding domain"/>
    <property type="match status" value="1"/>
</dbReference>
<feature type="compositionally biased region" description="Pro residues" evidence="11">
    <location>
        <begin position="1329"/>
        <end position="1345"/>
    </location>
</feature>
<dbReference type="InterPro" id="IPR004589">
    <property type="entry name" value="DNA_helicase_ATP-dep_RecQ"/>
</dbReference>
<dbReference type="InterPro" id="IPR002121">
    <property type="entry name" value="HRDC_dom"/>
</dbReference>
<feature type="domain" description="HRDC" evidence="12">
    <location>
        <begin position="1077"/>
        <end position="1156"/>
    </location>
</feature>
<feature type="compositionally biased region" description="Acidic residues" evidence="11">
    <location>
        <begin position="441"/>
        <end position="458"/>
    </location>
</feature>
<reference evidence="16" key="1">
    <citation type="submission" date="2025-08" db="UniProtKB">
        <authorList>
            <consortium name="RefSeq"/>
        </authorList>
    </citation>
    <scope>IDENTIFICATION</scope>
</reference>
<feature type="compositionally biased region" description="Basic and acidic residues" evidence="11">
    <location>
        <begin position="320"/>
        <end position="355"/>
    </location>
</feature>
<dbReference type="GO" id="GO:0000724">
    <property type="term" value="P:double-strand break repair via homologous recombination"/>
    <property type="evidence" value="ECO:0007669"/>
    <property type="project" value="TreeGrafter"/>
</dbReference>
<dbReference type="Pfam" id="PF00270">
    <property type="entry name" value="DEAD"/>
    <property type="match status" value="1"/>
</dbReference>
<feature type="compositionally biased region" description="Polar residues" evidence="11">
    <location>
        <begin position="11"/>
        <end position="24"/>
    </location>
</feature>
<dbReference type="InterPro" id="IPR027417">
    <property type="entry name" value="P-loop_NTPase"/>
</dbReference>
<dbReference type="Pfam" id="PF14493">
    <property type="entry name" value="HTH_40"/>
    <property type="match status" value="1"/>
</dbReference>
<dbReference type="Pfam" id="PF16124">
    <property type="entry name" value="RecQ_Zn_bind"/>
    <property type="match status" value="1"/>
</dbReference>
<dbReference type="Pfam" id="PF01612">
    <property type="entry name" value="DNA_pol_A_exo1"/>
    <property type="match status" value="1"/>
</dbReference>
<feature type="region of interest" description="Disordered" evidence="11">
    <location>
        <begin position="429"/>
        <end position="463"/>
    </location>
</feature>
<feature type="region of interest" description="Disordered" evidence="11">
    <location>
        <begin position="1428"/>
        <end position="1473"/>
    </location>
</feature>
<feature type="region of interest" description="Disordered" evidence="11">
    <location>
        <begin position="284"/>
        <end position="355"/>
    </location>
</feature>
<evidence type="ECO:0000256" key="2">
    <source>
        <dbReference type="ARBA" id="ARBA00005446"/>
    </source>
</evidence>
<protein>
    <recommendedName>
        <fullName evidence="10">DNA 3'-5' helicase</fullName>
        <ecNumber evidence="10">5.6.2.4</ecNumber>
    </recommendedName>
</protein>
<dbReference type="GO" id="GO:0009378">
    <property type="term" value="F:four-way junction helicase activity"/>
    <property type="evidence" value="ECO:0007669"/>
    <property type="project" value="TreeGrafter"/>
</dbReference>
<dbReference type="SMART" id="SM00956">
    <property type="entry name" value="RQC"/>
    <property type="match status" value="1"/>
</dbReference>
<dbReference type="CDD" id="cd18794">
    <property type="entry name" value="SF2_C_RecQ"/>
    <property type="match status" value="1"/>
</dbReference>
<feature type="region of interest" description="Disordered" evidence="11">
    <location>
        <begin position="1"/>
        <end position="27"/>
    </location>
</feature>
<dbReference type="InterPro" id="IPR036390">
    <property type="entry name" value="WH_DNA-bd_sf"/>
</dbReference>
<dbReference type="GO" id="GO:0003677">
    <property type="term" value="F:DNA binding"/>
    <property type="evidence" value="ECO:0007669"/>
    <property type="project" value="UniProtKB-KW"/>
</dbReference>
<name>A0A6P8GGE0_CLUHA</name>
<evidence type="ECO:0000256" key="1">
    <source>
        <dbReference type="ARBA" id="ARBA00001947"/>
    </source>
</evidence>
<dbReference type="OrthoDB" id="10261556at2759"/>
<dbReference type="InterPro" id="IPR036397">
    <property type="entry name" value="RNaseH_sf"/>
</dbReference>
<dbReference type="CTD" id="7486"/>
<feature type="domain" description="Helicase ATP-binding" evidence="13">
    <location>
        <begin position="490"/>
        <end position="656"/>
    </location>
</feature>
<keyword evidence="6" id="KW-0067">ATP-binding</keyword>
<dbReference type="RefSeq" id="XP_031433995.1">
    <property type="nucleotide sequence ID" value="XM_031578135.2"/>
</dbReference>
<dbReference type="Pfam" id="PF00570">
    <property type="entry name" value="HRDC"/>
    <property type="match status" value="1"/>
</dbReference>
<dbReference type="CDD" id="cd06141">
    <property type="entry name" value="WRN_exo"/>
    <property type="match status" value="1"/>
</dbReference>
<dbReference type="GO" id="GO:0005694">
    <property type="term" value="C:chromosome"/>
    <property type="evidence" value="ECO:0007669"/>
    <property type="project" value="TreeGrafter"/>
</dbReference>
<dbReference type="SMART" id="SM00490">
    <property type="entry name" value="HELICc"/>
    <property type="match status" value="1"/>
</dbReference>
<dbReference type="NCBIfam" id="TIGR00614">
    <property type="entry name" value="recQ_fam"/>
    <property type="match status" value="1"/>
</dbReference>
<keyword evidence="4" id="KW-0378">Hydrolase</keyword>
<dbReference type="InterPro" id="IPR032284">
    <property type="entry name" value="RecQ_Zn-bd"/>
</dbReference>
<dbReference type="PROSITE" id="PS51192">
    <property type="entry name" value="HELICASE_ATP_BIND_1"/>
    <property type="match status" value="1"/>
</dbReference>
<dbReference type="InterPro" id="IPR014001">
    <property type="entry name" value="Helicase_ATP-bd"/>
</dbReference>
<dbReference type="GO" id="GO:0006260">
    <property type="term" value="P:DNA replication"/>
    <property type="evidence" value="ECO:0007669"/>
    <property type="project" value="InterPro"/>
</dbReference>
<evidence type="ECO:0000256" key="6">
    <source>
        <dbReference type="ARBA" id="ARBA00022840"/>
    </source>
</evidence>
<dbReference type="Gene3D" id="3.30.420.10">
    <property type="entry name" value="Ribonuclease H-like superfamily/Ribonuclease H"/>
    <property type="match status" value="1"/>
</dbReference>
<dbReference type="PROSITE" id="PS51194">
    <property type="entry name" value="HELICASE_CTER"/>
    <property type="match status" value="1"/>
</dbReference>
<dbReference type="SUPFAM" id="SSF53098">
    <property type="entry name" value="Ribonuclease H-like"/>
    <property type="match status" value="1"/>
</dbReference>
<dbReference type="GO" id="GO:0005654">
    <property type="term" value="C:nucleoplasm"/>
    <property type="evidence" value="ECO:0007669"/>
    <property type="project" value="TreeGrafter"/>
</dbReference>
<dbReference type="InterPro" id="IPR012337">
    <property type="entry name" value="RNaseH-like_sf"/>
</dbReference>
<dbReference type="InterPro" id="IPR029491">
    <property type="entry name" value="Helicase_HTH"/>
</dbReference>
<dbReference type="InterPro" id="IPR044876">
    <property type="entry name" value="HRDC_dom_sf"/>
</dbReference>
<evidence type="ECO:0000256" key="5">
    <source>
        <dbReference type="ARBA" id="ARBA00022806"/>
    </source>
</evidence>
<feature type="compositionally biased region" description="Polar residues" evidence="11">
    <location>
        <begin position="306"/>
        <end position="316"/>
    </location>
</feature>
<keyword evidence="5 16" id="KW-0347">Helicase</keyword>
<dbReference type="GO" id="GO:0000723">
    <property type="term" value="P:telomere maintenance"/>
    <property type="evidence" value="ECO:0007669"/>
    <property type="project" value="TreeGrafter"/>
</dbReference>
<dbReference type="Gene3D" id="1.10.10.10">
    <property type="entry name" value="Winged helix-like DNA-binding domain superfamily/Winged helix DNA-binding domain"/>
    <property type="match status" value="1"/>
</dbReference>
<dbReference type="Proteomes" id="UP000515152">
    <property type="component" value="Chromosome 12"/>
</dbReference>
<dbReference type="InterPro" id="IPR002562">
    <property type="entry name" value="3'-5'_exonuclease_dom"/>
</dbReference>
<dbReference type="Pfam" id="PF00271">
    <property type="entry name" value="Helicase_C"/>
    <property type="match status" value="1"/>
</dbReference>
<dbReference type="PANTHER" id="PTHR13710">
    <property type="entry name" value="DNA HELICASE RECQ FAMILY MEMBER"/>
    <property type="match status" value="1"/>
</dbReference>
<evidence type="ECO:0000256" key="8">
    <source>
        <dbReference type="ARBA" id="ARBA00023235"/>
    </source>
</evidence>
<evidence type="ECO:0000256" key="10">
    <source>
        <dbReference type="ARBA" id="ARBA00034808"/>
    </source>
</evidence>
<dbReference type="EC" id="5.6.2.4" evidence="10"/>
<evidence type="ECO:0000256" key="4">
    <source>
        <dbReference type="ARBA" id="ARBA00022801"/>
    </source>
</evidence>
<dbReference type="InterPro" id="IPR036388">
    <property type="entry name" value="WH-like_DNA-bd_sf"/>
</dbReference>
<gene>
    <name evidence="16" type="primary">wrn</name>
</gene>
<comment type="cofactor">
    <cofactor evidence="1">
        <name>Zn(2+)</name>
        <dbReference type="ChEBI" id="CHEBI:29105"/>
    </cofactor>
</comment>
<dbReference type="SMART" id="SM00341">
    <property type="entry name" value="HRDC"/>
    <property type="match status" value="1"/>
</dbReference>
<evidence type="ECO:0000313" key="15">
    <source>
        <dbReference type="Proteomes" id="UP000515152"/>
    </source>
</evidence>
<dbReference type="Gene3D" id="3.40.50.300">
    <property type="entry name" value="P-loop containing nucleotide triphosphate hydrolases"/>
    <property type="match status" value="2"/>
</dbReference>
<dbReference type="GO" id="GO:0005524">
    <property type="term" value="F:ATP binding"/>
    <property type="evidence" value="ECO:0007669"/>
    <property type="project" value="UniProtKB-KW"/>
</dbReference>
<dbReference type="InterPro" id="IPR018982">
    <property type="entry name" value="RQC_domain"/>
</dbReference>
<dbReference type="KEGG" id="char:105894601"/>
<feature type="compositionally biased region" description="Basic residues" evidence="11">
    <location>
        <begin position="1463"/>
        <end position="1473"/>
    </location>
</feature>
<dbReference type="InterPro" id="IPR010997">
    <property type="entry name" value="HRDC-like_sf"/>
</dbReference>
<keyword evidence="8" id="KW-0413">Isomerase</keyword>
<keyword evidence="3" id="KW-0547">Nucleotide-binding</keyword>
<evidence type="ECO:0000259" key="12">
    <source>
        <dbReference type="PROSITE" id="PS50967"/>
    </source>
</evidence>
<dbReference type="PANTHER" id="PTHR13710:SF120">
    <property type="entry name" value="BIFUNCTIONAL 3'-5' EXONUCLEASE_ATP-DEPENDENT HELICASE WRN"/>
    <property type="match status" value="1"/>
</dbReference>
<evidence type="ECO:0000256" key="9">
    <source>
        <dbReference type="ARBA" id="ARBA00034617"/>
    </source>
</evidence>
<dbReference type="Gene3D" id="1.10.150.80">
    <property type="entry name" value="HRDC domain"/>
    <property type="match status" value="1"/>
</dbReference>
<dbReference type="SMART" id="SM00487">
    <property type="entry name" value="DEXDc"/>
    <property type="match status" value="1"/>
</dbReference>
<dbReference type="GeneID" id="105894601"/>
<keyword evidence="7" id="KW-0238">DNA-binding</keyword>
<dbReference type="InterPro" id="IPR011545">
    <property type="entry name" value="DEAD/DEAH_box_helicase_dom"/>
</dbReference>
<dbReference type="CDD" id="cd18017">
    <property type="entry name" value="DEXHc_RecQ3"/>
    <property type="match status" value="1"/>
</dbReference>